<sequence length="389" mass="40441">MSSYASAAGNCHHPGSVGDPAIGGIGPTSHSISLVWETAEGEEMALNWGDPPKSWETGEWEGTSVDDDAYMAKGERGEKGEVGEMGIMGARGTRGEKGDKGEKGEALVREENSEETARAEKGESGEKGEPGARGETGLRGERGAKGDIGPSGKKGETGAWGEQGETGPAGESGAMGVPGMDGPRGPRGEKGETGPRGPRGEKGETGPRGGRGADGAHAKKGEKGEDGERGEPGPPGIQGPPNESQLTDAFSAKMSHEVAALYSNLADNPPQSLTFDSVLTNTRHSYDPEEGHFTCVEEGAHFFSFHVLPRLSMPPLRVKLVKNESPMLVVSSSSSLSASSASSSLSTPLSGSTVLMLRKGDQVWLSAMPSSNGLHVDEFTDCCFTGYRL</sequence>
<dbReference type="InterPro" id="IPR001073">
    <property type="entry name" value="C1q_dom"/>
</dbReference>
<evidence type="ECO:0000259" key="6">
    <source>
        <dbReference type="PROSITE" id="PS50871"/>
    </source>
</evidence>
<keyword evidence="7" id="KW-1185">Reference proteome</keyword>
<evidence type="ECO:0000313" key="8">
    <source>
        <dbReference type="RefSeq" id="XP_032834177.1"/>
    </source>
</evidence>
<gene>
    <name evidence="8" type="primary">LOC116956580</name>
</gene>
<keyword evidence="2" id="KW-0964">Secreted</keyword>
<dbReference type="SMART" id="SM00110">
    <property type="entry name" value="C1Q"/>
    <property type="match status" value="1"/>
</dbReference>
<evidence type="ECO:0000256" key="2">
    <source>
        <dbReference type="ARBA" id="ARBA00022525"/>
    </source>
</evidence>
<dbReference type="InterPro" id="IPR008983">
    <property type="entry name" value="Tumour_necrosis_fac-like_dom"/>
</dbReference>
<dbReference type="SUPFAM" id="SSF49842">
    <property type="entry name" value="TNF-like"/>
    <property type="match status" value="1"/>
</dbReference>
<evidence type="ECO:0000313" key="7">
    <source>
        <dbReference type="Proteomes" id="UP001318040"/>
    </source>
</evidence>
<dbReference type="InterPro" id="IPR050392">
    <property type="entry name" value="Collagen/C1q_domain"/>
</dbReference>
<dbReference type="PANTHER" id="PTHR15427">
    <property type="entry name" value="EMILIN ELASTIN MICROFIBRIL INTERFACE-LOCATED PROTEIN ELASTIN MICROFIBRIL INTERFACER"/>
    <property type="match status" value="1"/>
</dbReference>
<dbReference type="Gene3D" id="2.60.120.40">
    <property type="match status" value="1"/>
</dbReference>
<dbReference type="AlphaFoldDB" id="A0AAJ7UDB5"/>
<feature type="domain" description="C1q" evidence="6">
    <location>
        <begin position="243"/>
        <end position="389"/>
    </location>
</feature>
<evidence type="ECO:0000256" key="4">
    <source>
        <dbReference type="ARBA" id="ARBA00023119"/>
    </source>
</evidence>
<accession>A0AAJ7UDB5</accession>
<dbReference type="PROSITE" id="PS50871">
    <property type="entry name" value="C1Q"/>
    <property type="match status" value="1"/>
</dbReference>
<feature type="region of interest" description="Disordered" evidence="5">
    <location>
        <begin position="89"/>
        <end position="246"/>
    </location>
</feature>
<keyword evidence="3" id="KW-0732">Signal</keyword>
<evidence type="ECO:0000256" key="5">
    <source>
        <dbReference type="SAM" id="MobiDB-lite"/>
    </source>
</evidence>
<dbReference type="RefSeq" id="XP_032834177.1">
    <property type="nucleotide sequence ID" value="XM_032978286.1"/>
</dbReference>
<organism evidence="7 8">
    <name type="scientific">Petromyzon marinus</name>
    <name type="common">Sea lamprey</name>
    <dbReference type="NCBI Taxonomy" id="7757"/>
    <lineage>
        <taxon>Eukaryota</taxon>
        <taxon>Metazoa</taxon>
        <taxon>Chordata</taxon>
        <taxon>Craniata</taxon>
        <taxon>Vertebrata</taxon>
        <taxon>Cyclostomata</taxon>
        <taxon>Hyperoartia</taxon>
        <taxon>Petromyzontiformes</taxon>
        <taxon>Petromyzontidae</taxon>
        <taxon>Petromyzon</taxon>
    </lineage>
</organism>
<feature type="compositionally biased region" description="Basic and acidic residues" evidence="5">
    <location>
        <begin position="214"/>
        <end position="231"/>
    </location>
</feature>
<dbReference type="PRINTS" id="PR00007">
    <property type="entry name" value="COMPLEMNTC1Q"/>
</dbReference>
<feature type="compositionally biased region" description="Basic and acidic residues" evidence="5">
    <location>
        <begin position="184"/>
        <end position="205"/>
    </location>
</feature>
<dbReference type="GO" id="GO:0005576">
    <property type="term" value="C:extracellular region"/>
    <property type="evidence" value="ECO:0007669"/>
    <property type="project" value="UniProtKB-SubCell"/>
</dbReference>
<feature type="compositionally biased region" description="Basic and acidic residues" evidence="5">
    <location>
        <begin position="93"/>
        <end position="145"/>
    </location>
</feature>
<dbReference type="InterPro" id="IPR008160">
    <property type="entry name" value="Collagen"/>
</dbReference>
<reference evidence="8" key="1">
    <citation type="submission" date="2025-08" db="UniProtKB">
        <authorList>
            <consortium name="RefSeq"/>
        </authorList>
    </citation>
    <scope>IDENTIFICATION</scope>
    <source>
        <tissue evidence="8">Sperm</tissue>
    </source>
</reference>
<protein>
    <submittedName>
        <fullName evidence="8">Otolin-1-A-like</fullName>
    </submittedName>
</protein>
<dbReference type="Pfam" id="PF01391">
    <property type="entry name" value="Collagen"/>
    <property type="match status" value="1"/>
</dbReference>
<proteinExistence type="predicted"/>
<dbReference type="Pfam" id="PF00386">
    <property type="entry name" value="C1q"/>
    <property type="match status" value="1"/>
</dbReference>
<evidence type="ECO:0000256" key="3">
    <source>
        <dbReference type="ARBA" id="ARBA00022729"/>
    </source>
</evidence>
<dbReference type="PANTHER" id="PTHR15427:SF52">
    <property type="entry name" value="C1Q DOMAIN-CONTAINING PROTEIN"/>
    <property type="match status" value="1"/>
</dbReference>
<keyword evidence="4" id="KW-0176">Collagen</keyword>
<evidence type="ECO:0000256" key="1">
    <source>
        <dbReference type="ARBA" id="ARBA00004613"/>
    </source>
</evidence>
<dbReference type="KEGG" id="pmrn:116956580"/>
<comment type="subcellular location">
    <subcellularLocation>
        <location evidence="1">Secreted</location>
    </subcellularLocation>
</comment>
<name>A0AAJ7UDB5_PETMA</name>
<dbReference type="Proteomes" id="UP001318040">
    <property type="component" value="Chromosome 66"/>
</dbReference>